<dbReference type="Proteomes" id="UP000007151">
    <property type="component" value="Unassembled WGS sequence"/>
</dbReference>
<reference evidence="2 3" key="1">
    <citation type="journal article" date="2011" name="Cell">
        <title>The monarch butterfly genome yields insights into long-distance migration.</title>
        <authorList>
            <person name="Zhan S."/>
            <person name="Merlin C."/>
            <person name="Boore J.L."/>
            <person name="Reppert S.M."/>
        </authorList>
    </citation>
    <scope>NUCLEOTIDE SEQUENCE [LARGE SCALE GENOMIC DNA]</scope>
    <source>
        <strain evidence="2">F-2</strain>
    </source>
</reference>
<name>A0A212FN51_DANPL</name>
<keyword evidence="3" id="KW-1185">Reference proteome</keyword>
<comment type="caution">
    <text evidence="2">The sequence shown here is derived from an EMBL/GenBank/DDBJ whole genome shotgun (WGS) entry which is preliminary data.</text>
</comment>
<keyword evidence="2" id="KW-0378">Hydrolase</keyword>
<dbReference type="EMBL" id="AGBW02007076">
    <property type="protein sequence ID" value="OWR55171.1"/>
    <property type="molecule type" value="Genomic_DNA"/>
</dbReference>
<feature type="compositionally biased region" description="Basic and acidic residues" evidence="1">
    <location>
        <begin position="1"/>
        <end position="10"/>
    </location>
</feature>
<accession>A0A212FN51</accession>
<evidence type="ECO:0000313" key="3">
    <source>
        <dbReference type="Proteomes" id="UP000007151"/>
    </source>
</evidence>
<evidence type="ECO:0000256" key="1">
    <source>
        <dbReference type="SAM" id="MobiDB-lite"/>
    </source>
</evidence>
<dbReference type="KEGG" id="dpl:KGM_213430B"/>
<keyword evidence="2" id="KW-0645">Protease</keyword>
<sequence length="25" mass="2893">VCVSQRDYRRIPPTPAAHRISKKLT</sequence>
<gene>
    <name evidence="2" type="ORF">KGM_213430B</name>
</gene>
<feature type="non-terminal residue" evidence="2">
    <location>
        <position position="1"/>
    </location>
</feature>
<organism evidence="2 3">
    <name type="scientific">Danaus plexippus plexippus</name>
    <dbReference type="NCBI Taxonomy" id="278856"/>
    <lineage>
        <taxon>Eukaryota</taxon>
        <taxon>Metazoa</taxon>
        <taxon>Ecdysozoa</taxon>
        <taxon>Arthropoda</taxon>
        <taxon>Hexapoda</taxon>
        <taxon>Insecta</taxon>
        <taxon>Pterygota</taxon>
        <taxon>Neoptera</taxon>
        <taxon>Endopterygota</taxon>
        <taxon>Lepidoptera</taxon>
        <taxon>Glossata</taxon>
        <taxon>Ditrysia</taxon>
        <taxon>Papilionoidea</taxon>
        <taxon>Nymphalidae</taxon>
        <taxon>Danainae</taxon>
        <taxon>Danaini</taxon>
        <taxon>Danaina</taxon>
        <taxon>Danaus</taxon>
        <taxon>Danaus</taxon>
    </lineage>
</organism>
<dbReference type="InParanoid" id="A0A212FN51"/>
<dbReference type="GO" id="GO:0008233">
    <property type="term" value="F:peptidase activity"/>
    <property type="evidence" value="ECO:0007669"/>
    <property type="project" value="UniProtKB-KW"/>
</dbReference>
<dbReference type="AlphaFoldDB" id="A0A212FN51"/>
<evidence type="ECO:0000313" key="2">
    <source>
        <dbReference type="EMBL" id="OWR55171.1"/>
    </source>
</evidence>
<proteinExistence type="predicted"/>
<dbReference type="GO" id="GO:0006508">
    <property type="term" value="P:proteolysis"/>
    <property type="evidence" value="ECO:0007669"/>
    <property type="project" value="UniProtKB-KW"/>
</dbReference>
<feature type="region of interest" description="Disordered" evidence="1">
    <location>
        <begin position="1"/>
        <end position="25"/>
    </location>
</feature>
<protein>
    <submittedName>
        <fullName evidence="2">Brain-specific serine protease 4</fullName>
    </submittedName>
</protein>